<evidence type="ECO:0000256" key="2">
    <source>
        <dbReference type="ARBA" id="ARBA00022679"/>
    </source>
</evidence>
<dbReference type="PANTHER" id="PTHR13370">
    <property type="entry name" value="RNA METHYLASE-RELATED"/>
    <property type="match status" value="1"/>
</dbReference>
<organism evidence="3 4">
    <name type="scientific">Fasciola hepatica</name>
    <name type="common">Liver fluke</name>
    <dbReference type="NCBI Taxonomy" id="6192"/>
    <lineage>
        <taxon>Eukaryota</taxon>
        <taxon>Metazoa</taxon>
        <taxon>Spiralia</taxon>
        <taxon>Lophotrochozoa</taxon>
        <taxon>Platyhelminthes</taxon>
        <taxon>Trematoda</taxon>
        <taxon>Digenea</taxon>
        <taxon>Plagiorchiida</taxon>
        <taxon>Echinostomata</taxon>
        <taxon>Echinostomatoidea</taxon>
        <taxon>Fasciolidae</taxon>
        <taxon>Fasciola</taxon>
    </lineage>
</organism>
<sequence length="478" mass="52989">MSQHHLHILLDYAPKNWPKLPPDASKDHLRHLYYGRLVATSKRCELINSYRLSNRNYLGNTSMDVRLSGIMANVGLCRPGTLVWDPFLGTGSIVLVASIWGAYGAGSDIDYALLHGMGMSPKAGQGKRLDDECLRNSYAQYGLEKRFMDVVVADVTTLHRLLRSPGVDCVVPIHETSCRDPVGLFDAILTDPPYGFRERSCRVAEKAIEREPSLVTPDRLVEITGQSTPKDVEDPLHHQGSQAPGSLGLRPHHLHILLDYAPKNWPKLPPDASKDHLRHLYYGRLVATSKRCELINSYRLSNRNYLGNTSMDVRLSGIMANVGLCRPGTLVWDPFLGTGSIVLVASIWGAYGAGSDIDYALLHGMGMSPKAGQGKRLDDECLRNSYAQYGLEKRFMDVVVADVTTLHRLLRSPGVDCVVPIHETSCRDPVGLFDAILTDPPYGFRERSCRVAEKAIEREPSLVTPDRLVEITGQSTPK</sequence>
<gene>
    <name evidence="3" type="ORF">D915_009671</name>
</gene>
<dbReference type="GO" id="GO:0005737">
    <property type="term" value="C:cytoplasm"/>
    <property type="evidence" value="ECO:0007669"/>
    <property type="project" value="TreeGrafter"/>
</dbReference>
<protein>
    <submittedName>
        <fullName evidence="3">tRNA guanosine 2' O methyltransferase TRM11</fullName>
    </submittedName>
</protein>
<dbReference type="PANTHER" id="PTHR13370:SF3">
    <property type="entry name" value="TRNA (GUANINE(10)-N2)-METHYLTRANSFERASE HOMOLOG"/>
    <property type="match status" value="1"/>
</dbReference>
<reference evidence="3" key="1">
    <citation type="submission" date="2019-03" db="EMBL/GenBank/DDBJ databases">
        <title>Improved annotation for the trematode Fasciola hepatica.</title>
        <authorList>
            <person name="Choi Y.-J."/>
            <person name="Martin J."/>
            <person name="Mitreva M."/>
        </authorList>
    </citation>
    <scope>NUCLEOTIDE SEQUENCE [LARGE SCALE GENOMIC DNA]</scope>
</reference>
<dbReference type="GO" id="GO:0008170">
    <property type="term" value="F:N-methyltransferase activity"/>
    <property type="evidence" value="ECO:0007669"/>
    <property type="project" value="InterPro"/>
</dbReference>
<evidence type="ECO:0000313" key="3">
    <source>
        <dbReference type="EMBL" id="THD19650.1"/>
    </source>
</evidence>
<dbReference type="EMBL" id="JXXN02005929">
    <property type="protein sequence ID" value="THD19650.1"/>
    <property type="molecule type" value="Genomic_DNA"/>
</dbReference>
<dbReference type="PROSITE" id="PS00092">
    <property type="entry name" value="N6_MTASE"/>
    <property type="match status" value="2"/>
</dbReference>
<dbReference type="SUPFAM" id="SSF53335">
    <property type="entry name" value="S-adenosyl-L-methionine-dependent methyltransferases"/>
    <property type="match status" value="3"/>
</dbReference>
<keyword evidence="2" id="KW-0808">Transferase</keyword>
<dbReference type="Gene3D" id="3.40.50.150">
    <property type="entry name" value="Vaccinia Virus protein VP39"/>
    <property type="match status" value="2"/>
</dbReference>
<proteinExistence type="predicted"/>
<evidence type="ECO:0000313" key="4">
    <source>
        <dbReference type="Proteomes" id="UP000230066"/>
    </source>
</evidence>
<dbReference type="AlphaFoldDB" id="A0A4E0RWM9"/>
<dbReference type="GO" id="GO:0032259">
    <property type="term" value="P:methylation"/>
    <property type="evidence" value="ECO:0007669"/>
    <property type="project" value="UniProtKB-KW"/>
</dbReference>
<accession>A0A4E0RWM9</accession>
<keyword evidence="1 3" id="KW-0489">Methyltransferase</keyword>
<dbReference type="Proteomes" id="UP000230066">
    <property type="component" value="Unassembled WGS sequence"/>
</dbReference>
<comment type="caution">
    <text evidence="3">The sequence shown here is derived from an EMBL/GenBank/DDBJ whole genome shotgun (WGS) entry which is preliminary data.</text>
</comment>
<dbReference type="InterPro" id="IPR029063">
    <property type="entry name" value="SAM-dependent_MTases_sf"/>
</dbReference>
<dbReference type="InterPro" id="IPR001091">
    <property type="entry name" value="RM_Methyltransferase"/>
</dbReference>
<dbReference type="InterPro" id="IPR002052">
    <property type="entry name" value="DNA_methylase_N6_adenine_CS"/>
</dbReference>
<name>A0A4E0RWM9_FASHE</name>
<evidence type="ECO:0000256" key="1">
    <source>
        <dbReference type="ARBA" id="ARBA00022603"/>
    </source>
</evidence>
<dbReference type="GO" id="GO:0003677">
    <property type="term" value="F:DNA binding"/>
    <property type="evidence" value="ECO:0007669"/>
    <property type="project" value="InterPro"/>
</dbReference>
<keyword evidence="4" id="KW-1185">Reference proteome</keyword>
<dbReference type="PRINTS" id="PR00508">
    <property type="entry name" value="S21N4MTFRASE"/>
</dbReference>